<gene>
    <name evidence="1" type="ORF">V6N11_055909</name>
</gene>
<name>A0ABR2T338_9ROSI</name>
<organism evidence="1 2">
    <name type="scientific">Hibiscus sabdariffa</name>
    <name type="common">roselle</name>
    <dbReference type="NCBI Taxonomy" id="183260"/>
    <lineage>
        <taxon>Eukaryota</taxon>
        <taxon>Viridiplantae</taxon>
        <taxon>Streptophyta</taxon>
        <taxon>Embryophyta</taxon>
        <taxon>Tracheophyta</taxon>
        <taxon>Spermatophyta</taxon>
        <taxon>Magnoliopsida</taxon>
        <taxon>eudicotyledons</taxon>
        <taxon>Gunneridae</taxon>
        <taxon>Pentapetalae</taxon>
        <taxon>rosids</taxon>
        <taxon>malvids</taxon>
        <taxon>Malvales</taxon>
        <taxon>Malvaceae</taxon>
        <taxon>Malvoideae</taxon>
        <taxon>Hibiscus</taxon>
    </lineage>
</organism>
<comment type="caution">
    <text evidence="1">The sequence shown here is derived from an EMBL/GenBank/DDBJ whole genome shotgun (WGS) entry which is preliminary data.</text>
</comment>
<protein>
    <submittedName>
        <fullName evidence="1">Uncharacterized protein</fullName>
    </submittedName>
</protein>
<reference evidence="1 2" key="1">
    <citation type="journal article" date="2024" name="G3 (Bethesda)">
        <title>Genome assembly of Hibiscus sabdariffa L. provides insights into metabolisms of medicinal natural products.</title>
        <authorList>
            <person name="Kim T."/>
        </authorList>
    </citation>
    <scope>NUCLEOTIDE SEQUENCE [LARGE SCALE GENOMIC DNA]</scope>
    <source>
        <strain evidence="1">TK-2024</strain>
        <tissue evidence="1">Old leaves</tissue>
    </source>
</reference>
<dbReference type="InterPro" id="IPR022122">
    <property type="entry name" value="DUF3657"/>
</dbReference>
<dbReference type="Proteomes" id="UP001396334">
    <property type="component" value="Unassembled WGS sequence"/>
</dbReference>
<evidence type="ECO:0000313" key="1">
    <source>
        <dbReference type="EMBL" id="KAK9031614.1"/>
    </source>
</evidence>
<dbReference type="EMBL" id="JBBPBN010000009">
    <property type="protein sequence ID" value="KAK9031614.1"/>
    <property type="molecule type" value="Genomic_DNA"/>
</dbReference>
<keyword evidence="2" id="KW-1185">Reference proteome</keyword>
<sequence>MFQASSDGNPAVVHEFWIPPKVLLGLHSYCPVYFDSFHVVLVDVSVHVYLLKDGSRNDTMKVPRVSYSAPGAIAGGTIYGSNQFGLTYLVHGGTTQFWYW</sequence>
<accession>A0ABR2T338</accession>
<evidence type="ECO:0000313" key="2">
    <source>
        <dbReference type="Proteomes" id="UP001396334"/>
    </source>
</evidence>
<proteinExistence type="predicted"/>
<dbReference type="Pfam" id="PF12394">
    <property type="entry name" value="DUF3657"/>
    <property type="match status" value="1"/>
</dbReference>